<dbReference type="InterPro" id="IPR016197">
    <property type="entry name" value="Chromo-like_dom_sf"/>
</dbReference>
<dbReference type="InterPro" id="IPR036397">
    <property type="entry name" value="RNaseH_sf"/>
</dbReference>
<sequence>MENLHNLLGTKLSFSTAHHPQTVGLAERMIQTLVDIIRRFCAYGLEFKNSDGLTHDGCTLIPAIELAYKTSIHSSTGKTPAILEKGWNPRLPYDTLKKDLVGINPTASSFKLILDKARHHASRCMQDSFKYENKRWDKSHKPPEFQIGDLVLVSTLNFNNMKGPRKFQDSFAGPFIIKALHVPNSVRLELTGELMNKHPTLPVSLIKPYSSSDKELFPVGNKPPLEIPPLEEGEEKKIVKVLKERRTRNKKARDYLVRYRKTTQEDEWLLEKDIKHAHKLLRRFRHERKPKE</sequence>
<evidence type="ECO:0000313" key="2">
    <source>
        <dbReference type="Proteomes" id="UP000765509"/>
    </source>
</evidence>
<protein>
    <recommendedName>
        <fullName evidence="3">Integrase catalytic domain-containing protein</fullName>
    </recommendedName>
</protein>
<dbReference type="AlphaFoldDB" id="A0A9Q3DFA4"/>
<reference evidence="1" key="1">
    <citation type="submission" date="2021-03" db="EMBL/GenBank/DDBJ databases">
        <title>Draft genome sequence of rust myrtle Austropuccinia psidii MF-1, a brazilian biotype.</title>
        <authorList>
            <person name="Quecine M.C."/>
            <person name="Pachon D.M.R."/>
            <person name="Bonatelli M.L."/>
            <person name="Correr F.H."/>
            <person name="Franceschini L.M."/>
            <person name="Leite T.F."/>
            <person name="Margarido G.R.A."/>
            <person name="Almeida C.A."/>
            <person name="Ferrarezi J.A."/>
            <person name="Labate C.A."/>
        </authorList>
    </citation>
    <scope>NUCLEOTIDE SEQUENCE</scope>
    <source>
        <strain evidence="1">MF-1</strain>
    </source>
</reference>
<dbReference type="GO" id="GO:0003676">
    <property type="term" value="F:nucleic acid binding"/>
    <property type="evidence" value="ECO:0007669"/>
    <property type="project" value="InterPro"/>
</dbReference>
<dbReference type="PANTHER" id="PTHR37984">
    <property type="entry name" value="PROTEIN CBG26694"/>
    <property type="match status" value="1"/>
</dbReference>
<comment type="caution">
    <text evidence="1">The sequence shown here is derived from an EMBL/GenBank/DDBJ whole genome shotgun (WGS) entry which is preliminary data.</text>
</comment>
<gene>
    <name evidence="1" type="ORF">O181_040403</name>
</gene>
<dbReference type="InterPro" id="IPR012337">
    <property type="entry name" value="RNaseH-like_sf"/>
</dbReference>
<proteinExistence type="predicted"/>
<organism evidence="1 2">
    <name type="scientific">Austropuccinia psidii MF-1</name>
    <dbReference type="NCBI Taxonomy" id="1389203"/>
    <lineage>
        <taxon>Eukaryota</taxon>
        <taxon>Fungi</taxon>
        <taxon>Dikarya</taxon>
        <taxon>Basidiomycota</taxon>
        <taxon>Pucciniomycotina</taxon>
        <taxon>Pucciniomycetes</taxon>
        <taxon>Pucciniales</taxon>
        <taxon>Sphaerophragmiaceae</taxon>
        <taxon>Austropuccinia</taxon>
    </lineage>
</organism>
<dbReference type="Proteomes" id="UP000765509">
    <property type="component" value="Unassembled WGS sequence"/>
</dbReference>
<dbReference type="PANTHER" id="PTHR37984:SF5">
    <property type="entry name" value="PROTEIN NYNRIN-LIKE"/>
    <property type="match status" value="1"/>
</dbReference>
<dbReference type="SUPFAM" id="SSF53098">
    <property type="entry name" value="Ribonuclease H-like"/>
    <property type="match status" value="1"/>
</dbReference>
<accession>A0A9Q3DFA4</accession>
<dbReference type="InterPro" id="IPR050951">
    <property type="entry name" value="Retrovirus_Pol_polyprotein"/>
</dbReference>
<dbReference type="EMBL" id="AVOT02015945">
    <property type="protein sequence ID" value="MBW0500688.1"/>
    <property type="molecule type" value="Genomic_DNA"/>
</dbReference>
<keyword evidence="2" id="KW-1185">Reference proteome</keyword>
<name>A0A9Q3DFA4_9BASI</name>
<dbReference type="Gene3D" id="2.40.50.40">
    <property type="match status" value="1"/>
</dbReference>
<evidence type="ECO:0000313" key="1">
    <source>
        <dbReference type="EMBL" id="MBW0500688.1"/>
    </source>
</evidence>
<dbReference type="Gene3D" id="3.30.420.10">
    <property type="entry name" value="Ribonuclease H-like superfamily/Ribonuclease H"/>
    <property type="match status" value="1"/>
</dbReference>
<dbReference type="SUPFAM" id="SSF54160">
    <property type="entry name" value="Chromo domain-like"/>
    <property type="match status" value="1"/>
</dbReference>
<evidence type="ECO:0008006" key="3">
    <source>
        <dbReference type="Google" id="ProtNLM"/>
    </source>
</evidence>